<feature type="domain" description="NADP-dependent oxidoreductase" evidence="5">
    <location>
        <begin position="85"/>
        <end position="281"/>
    </location>
</feature>
<dbReference type="EMBL" id="LSRX01000336">
    <property type="protein sequence ID" value="OLQ00180.1"/>
    <property type="molecule type" value="Genomic_DNA"/>
</dbReference>
<evidence type="ECO:0000256" key="4">
    <source>
        <dbReference type="SAM" id="MobiDB-lite"/>
    </source>
</evidence>
<dbReference type="PRINTS" id="PR00069">
    <property type="entry name" value="ALDKETRDTASE"/>
</dbReference>
<dbReference type="Proteomes" id="UP000186817">
    <property type="component" value="Unassembled WGS sequence"/>
</dbReference>
<evidence type="ECO:0000259" key="5">
    <source>
        <dbReference type="Pfam" id="PF00248"/>
    </source>
</evidence>
<accession>A0A1Q9DYF9</accession>
<keyword evidence="2" id="KW-0521">NADP</keyword>
<feature type="region of interest" description="Disordered" evidence="4">
    <location>
        <begin position="312"/>
        <end position="331"/>
    </location>
</feature>
<dbReference type="AlphaFoldDB" id="A0A1Q9DYF9"/>
<sequence>MESPTPGNGDGCNIPTAAGTMQWMCRDLVTCWAGARATAFQGAPSRRTASLGAAVGLTSGPTLSRASVPGPVVGFGTSGIKEVSLLAFALRLGYRLVDTAAFYGNEEEVGSALRETRMTDGLPLETSVTTKVWWTDMSFDKAKSSVQRSLQKLGTRVADLVLIHWPGRQHPPKENGNRDARKATWEALCELKQAGSIREIGVSNFTVRHLKELEGYSMQMPAVNQVELHPYLQQKELFEYCQQKGIQVQAYSPLASGRLRLLSDPVLREVAATNGISPAQVKTTSAVRMRENLRAEILPDLPQSDADAITGLDRQESCDVSGGLVSPDRIA</sequence>
<dbReference type="InterPro" id="IPR020471">
    <property type="entry name" value="AKR"/>
</dbReference>
<evidence type="ECO:0000256" key="1">
    <source>
        <dbReference type="ARBA" id="ARBA00007905"/>
    </source>
</evidence>
<protein>
    <recommendedName>
        <fullName evidence="5">NADP-dependent oxidoreductase domain-containing protein</fullName>
    </recommendedName>
</protein>
<keyword evidence="7" id="KW-1185">Reference proteome</keyword>
<dbReference type="InterPro" id="IPR023210">
    <property type="entry name" value="NADP_OxRdtase_dom"/>
</dbReference>
<organism evidence="6 7">
    <name type="scientific">Symbiodinium microadriaticum</name>
    <name type="common">Dinoflagellate</name>
    <name type="synonym">Zooxanthella microadriatica</name>
    <dbReference type="NCBI Taxonomy" id="2951"/>
    <lineage>
        <taxon>Eukaryota</taxon>
        <taxon>Sar</taxon>
        <taxon>Alveolata</taxon>
        <taxon>Dinophyceae</taxon>
        <taxon>Suessiales</taxon>
        <taxon>Symbiodiniaceae</taxon>
        <taxon>Symbiodinium</taxon>
    </lineage>
</organism>
<dbReference type="SUPFAM" id="SSF51430">
    <property type="entry name" value="NAD(P)-linked oxidoreductase"/>
    <property type="match status" value="1"/>
</dbReference>
<evidence type="ECO:0000256" key="3">
    <source>
        <dbReference type="ARBA" id="ARBA00023002"/>
    </source>
</evidence>
<name>A0A1Q9DYF9_SYMMI</name>
<dbReference type="GO" id="GO:0016616">
    <property type="term" value="F:oxidoreductase activity, acting on the CH-OH group of donors, NAD or NADP as acceptor"/>
    <property type="evidence" value="ECO:0007669"/>
    <property type="project" value="UniProtKB-ARBA"/>
</dbReference>
<evidence type="ECO:0000313" key="6">
    <source>
        <dbReference type="EMBL" id="OLQ00180.1"/>
    </source>
</evidence>
<dbReference type="InterPro" id="IPR018170">
    <property type="entry name" value="Aldo/ket_reductase_CS"/>
</dbReference>
<evidence type="ECO:0000313" key="7">
    <source>
        <dbReference type="Proteomes" id="UP000186817"/>
    </source>
</evidence>
<dbReference type="PANTHER" id="PTHR43827">
    <property type="entry name" value="2,5-DIKETO-D-GLUCONIC ACID REDUCTASE"/>
    <property type="match status" value="1"/>
</dbReference>
<comment type="similarity">
    <text evidence="1">Belongs to the aldo/keto reductase family.</text>
</comment>
<dbReference type="PROSITE" id="PS00062">
    <property type="entry name" value="ALDOKETO_REDUCTASE_2"/>
    <property type="match status" value="1"/>
</dbReference>
<dbReference type="OrthoDB" id="416253at2759"/>
<proteinExistence type="inferred from homology"/>
<dbReference type="PANTHER" id="PTHR43827:SF3">
    <property type="entry name" value="NADP-DEPENDENT OXIDOREDUCTASE DOMAIN-CONTAINING PROTEIN"/>
    <property type="match status" value="1"/>
</dbReference>
<comment type="caution">
    <text evidence="6">The sequence shown here is derived from an EMBL/GenBank/DDBJ whole genome shotgun (WGS) entry which is preliminary data.</text>
</comment>
<keyword evidence="3" id="KW-0560">Oxidoreductase</keyword>
<reference evidence="6 7" key="1">
    <citation type="submission" date="2016-02" db="EMBL/GenBank/DDBJ databases">
        <title>Genome analysis of coral dinoflagellate symbionts highlights evolutionary adaptations to a symbiotic lifestyle.</title>
        <authorList>
            <person name="Aranda M."/>
            <person name="Li Y."/>
            <person name="Liew Y.J."/>
            <person name="Baumgarten S."/>
            <person name="Simakov O."/>
            <person name="Wilson M."/>
            <person name="Piel J."/>
            <person name="Ashoor H."/>
            <person name="Bougouffa S."/>
            <person name="Bajic V.B."/>
            <person name="Ryu T."/>
            <person name="Ravasi T."/>
            <person name="Bayer T."/>
            <person name="Micklem G."/>
            <person name="Kim H."/>
            <person name="Bhak J."/>
            <person name="Lajeunesse T.C."/>
            <person name="Voolstra C.R."/>
        </authorList>
    </citation>
    <scope>NUCLEOTIDE SEQUENCE [LARGE SCALE GENOMIC DNA]</scope>
    <source>
        <strain evidence="6 7">CCMP2467</strain>
    </source>
</reference>
<evidence type="ECO:0000256" key="2">
    <source>
        <dbReference type="ARBA" id="ARBA00022857"/>
    </source>
</evidence>
<dbReference type="Pfam" id="PF00248">
    <property type="entry name" value="Aldo_ket_red"/>
    <property type="match status" value="1"/>
</dbReference>
<gene>
    <name evidence="6" type="ORF">AK812_SmicGene17188</name>
</gene>
<dbReference type="Gene3D" id="3.20.20.100">
    <property type="entry name" value="NADP-dependent oxidoreductase domain"/>
    <property type="match status" value="1"/>
</dbReference>
<dbReference type="InterPro" id="IPR036812">
    <property type="entry name" value="NAD(P)_OxRdtase_dom_sf"/>
</dbReference>
<dbReference type="PROSITE" id="PS00798">
    <property type="entry name" value="ALDOKETO_REDUCTASE_1"/>
    <property type="match status" value="1"/>
</dbReference>